<evidence type="ECO:0000256" key="4">
    <source>
        <dbReference type="ARBA" id="ARBA00008276"/>
    </source>
</evidence>
<proteinExistence type="inferred from homology"/>
<evidence type="ECO:0000256" key="7">
    <source>
        <dbReference type="ARBA" id="ARBA00019357"/>
    </source>
</evidence>
<evidence type="ECO:0000256" key="1">
    <source>
        <dbReference type="ARBA" id="ARBA00002714"/>
    </source>
</evidence>
<dbReference type="RefSeq" id="WP_284102507.1">
    <property type="nucleotide sequence ID" value="NZ_JARRAF010000033.1"/>
</dbReference>
<dbReference type="InterPro" id="IPR036565">
    <property type="entry name" value="Mur-like_cat_sf"/>
</dbReference>
<evidence type="ECO:0000256" key="19">
    <source>
        <dbReference type="ARBA" id="ARBA00049035"/>
    </source>
</evidence>
<dbReference type="EC" id="6.3.2.17" evidence="6"/>
<evidence type="ECO:0000256" key="10">
    <source>
        <dbReference type="ARBA" id="ARBA00022741"/>
    </source>
</evidence>
<comment type="pathway">
    <text evidence="3">Cofactor biosynthesis; tetrahydrofolylpolyglutamate biosynthesis.</text>
</comment>
<dbReference type="Proteomes" id="UP001172778">
    <property type="component" value="Unassembled WGS sequence"/>
</dbReference>
<keyword evidence="13" id="KW-0289">Folate biosynthesis</keyword>
<evidence type="ECO:0000256" key="5">
    <source>
        <dbReference type="ARBA" id="ARBA00013023"/>
    </source>
</evidence>
<evidence type="ECO:0000256" key="12">
    <source>
        <dbReference type="ARBA" id="ARBA00022842"/>
    </source>
</evidence>
<comment type="catalytic activity">
    <reaction evidence="17">
        <text>(6S)-5,6,7,8-tetrahydrofolyl-(gamma-L-Glu)(n) + L-glutamate + ATP = (6S)-5,6,7,8-tetrahydrofolyl-(gamma-L-Glu)(n+1) + ADP + phosphate + H(+)</text>
        <dbReference type="Rhea" id="RHEA:10580"/>
        <dbReference type="Rhea" id="RHEA-COMP:14738"/>
        <dbReference type="Rhea" id="RHEA-COMP:14740"/>
        <dbReference type="ChEBI" id="CHEBI:15378"/>
        <dbReference type="ChEBI" id="CHEBI:29985"/>
        <dbReference type="ChEBI" id="CHEBI:30616"/>
        <dbReference type="ChEBI" id="CHEBI:43474"/>
        <dbReference type="ChEBI" id="CHEBI:141005"/>
        <dbReference type="ChEBI" id="CHEBI:456216"/>
        <dbReference type="EC" id="6.3.2.17"/>
    </reaction>
</comment>
<comment type="caution">
    <text evidence="23">The sequence shown here is derived from an EMBL/GenBank/DDBJ whole genome shotgun (WGS) entry which is preliminary data.</text>
</comment>
<dbReference type="Gene3D" id="3.90.190.20">
    <property type="entry name" value="Mur ligase, C-terminal domain"/>
    <property type="match status" value="1"/>
</dbReference>
<dbReference type="SUPFAM" id="SSF53244">
    <property type="entry name" value="MurD-like peptide ligases, peptide-binding domain"/>
    <property type="match status" value="1"/>
</dbReference>
<comment type="catalytic activity">
    <reaction evidence="19">
        <text>(6R)-5,10-methylenetetrahydrofolyl-(gamma-L-Glu)(n) + L-glutamate + ATP = (6R)-5,10-methylenetetrahydrofolyl-(gamma-L-Glu)(n+1) + ADP + phosphate + H(+)</text>
        <dbReference type="Rhea" id="RHEA:51912"/>
        <dbReference type="Rhea" id="RHEA-COMP:13257"/>
        <dbReference type="Rhea" id="RHEA-COMP:13258"/>
        <dbReference type="ChEBI" id="CHEBI:15378"/>
        <dbReference type="ChEBI" id="CHEBI:29985"/>
        <dbReference type="ChEBI" id="CHEBI:30616"/>
        <dbReference type="ChEBI" id="CHEBI:43474"/>
        <dbReference type="ChEBI" id="CHEBI:136572"/>
        <dbReference type="ChEBI" id="CHEBI:456216"/>
        <dbReference type="EC" id="6.3.2.17"/>
    </reaction>
</comment>
<organism evidence="23 24">
    <name type="scientific">Parachitinimonas caeni</name>
    <dbReference type="NCBI Taxonomy" id="3031301"/>
    <lineage>
        <taxon>Bacteria</taxon>
        <taxon>Pseudomonadati</taxon>
        <taxon>Pseudomonadota</taxon>
        <taxon>Betaproteobacteria</taxon>
        <taxon>Neisseriales</taxon>
        <taxon>Chitinibacteraceae</taxon>
        <taxon>Parachitinimonas</taxon>
    </lineage>
</organism>
<evidence type="ECO:0000256" key="14">
    <source>
        <dbReference type="ARBA" id="ARBA00030048"/>
    </source>
</evidence>
<dbReference type="SUPFAM" id="SSF53623">
    <property type="entry name" value="MurD-like peptide ligases, catalytic domain"/>
    <property type="match status" value="1"/>
</dbReference>
<keyword evidence="11 21" id="KW-0067">ATP-binding</keyword>
<evidence type="ECO:0000256" key="8">
    <source>
        <dbReference type="ARBA" id="ARBA00022598"/>
    </source>
</evidence>
<evidence type="ECO:0000256" key="16">
    <source>
        <dbReference type="ARBA" id="ARBA00032510"/>
    </source>
</evidence>
<keyword evidence="8 21" id="KW-0436">Ligase</keyword>
<evidence type="ECO:0000256" key="17">
    <source>
        <dbReference type="ARBA" id="ARBA00047493"/>
    </source>
</evidence>
<reference evidence="23" key="1">
    <citation type="submission" date="2023-03" db="EMBL/GenBank/DDBJ databases">
        <title>Chitinimonas shenzhenensis gen. nov., sp. nov., a novel member of family Burkholderiaceae isolated from activated sludge collected in Shen Zhen, China.</title>
        <authorList>
            <person name="Wang X."/>
        </authorList>
    </citation>
    <scope>NUCLEOTIDE SEQUENCE</scope>
    <source>
        <strain evidence="23">DQS-5</strain>
    </source>
</reference>
<dbReference type="NCBIfam" id="TIGR01499">
    <property type="entry name" value="folC"/>
    <property type="match status" value="1"/>
</dbReference>
<comment type="catalytic activity">
    <reaction evidence="20">
        <text>7,8-dihydropteroate + L-glutamate + ATP = 7,8-dihydrofolate + ADP + phosphate + H(+)</text>
        <dbReference type="Rhea" id="RHEA:23584"/>
        <dbReference type="ChEBI" id="CHEBI:15378"/>
        <dbReference type="ChEBI" id="CHEBI:17839"/>
        <dbReference type="ChEBI" id="CHEBI:29985"/>
        <dbReference type="ChEBI" id="CHEBI:30616"/>
        <dbReference type="ChEBI" id="CHEBI:43474"/>
        <dbReference type="ChEBI" id="CHEBI:57451"/>
        <dbReference type="ChEBI" id="CHEBI:456216"/>
        <dbReference type="EC" id="6.3.2.12"/>
    </reaction>
</comment>
<evidence type="ECO:0000256" key="15">
    <source>
        <dbReference type="ARBA" id="ARBA00030592"/>
    </source>
</evidence>
<keyword evidence="9" id="KW-0479">Metal-binding</keyword>
<dbReference type="PANTHER" id="PTHR11136:SF0">
    <property type="entry name" value="DIHYDROFOLATE SYNTHETASE-RELATED"/>
    <property type="match status" value="1"/>
</dbReference>
<dbReference type="EC" id="6.3.2.12" evidence="5"/>
<dbReference type="InterPro" id="IPR018109">
    <property type="entry name" value="Folylpolyglutamate_synth_CS"/>
</dbReference>
<evidence type="ECO:0000256" key="20">
    <source>
        <dbReference type="ARBA" id="ARBA00049161"/>
    </source>
</evidence>
<gene>
    <name evidence="23" type="primary">folC</name>
    <name evidence="23" type="ORF">PZA18_19275</name>
</gene>
<protein>
    <recommendedName>
        <fullName evidence="7">Dihydrofolate synthase/folylpolyglutamate synthase</fullName>
        <ecNumber evidence="5">6.3.2.12</ecNumber>
        <ecNumber evidence="6">6.3.2.17</ecNumber>
    </recommendedName>
    <alternativeName>
        <fullName evidence="16">Folylpoly-gamma-glutamate synthetase-dihydrofolate synthetase</fullName>
    </alternativeName>
    <alternativeName>
        <fullName evidence="14">Folylpolyglutamate synthetase</fullName>
    </alternativeName>
    <alternativeName>
        <fullName evidence="15">Tetrahydrofolylpolyglutamate synthase</fullName>
    </alternativeName>
</protein>
<evidence type="ECO:0000313" key="23">
    <source>
        <dbReference type="EMBL" id="MDK2126190.1"/>
    </source>
</evidence>
<dbReference type="InterPro" id="IPR004101">
    <property type="entry name" value="Mur_ligase_C"/>
</dbReference>
<evidence type="ECO:0000256" key="9">
    <source>
        <dbReference type="ARBA" id="ARBA00022723"/>
    </source>
</evidence>
<dbReference type="PIRSF" id="PIRSF001563">
    <property type="entry name" value="Folylpolyglu_synth"/>
    <property type="match status" value="1"/>
</dbReference>
<evidence type="ECO:0000313" key="24">
    <source>
        <dbReference type="Proteomes" id="UP001172778"/>
    </source>
</evidence>
<evidence type="ECO:0000256" key="21">
    <source>
        <dbReference type="PIRNR" id="PIRNR001563"/>
    </source>
</evidence>
<evidence type="ECO:0000256" key="11">
    <source>
        <dbReference type="ARBA" id="ARBA00022840"/>
    </source>
</evidence>
<keyword evidence="12" id="KW-0460">Magnesium</keyword>
<dbReference type="GO" id="GO:0008841">
    <property type="term" value="F:dihydrofolate synthase activity"/>
    <property type="evidence" value="ECO:0007669"/>
    <property type="project" value="UniProtKB-EC"/>
</dbReference>
<keyword evidence="24" id="KW-1185">Reference proteome</keyword>
<dbReference type="EMBL" id="JARRAF010000033">
    <property type="protein sequence ID" value="MDK2126190.1"/>
    <property type="molecule type" value="Genomic_DNA"/>
</dbReference>
<comment type="catalytic activity">
    <reaction evidence="18">
        <text>10-formyltetrahydrofolyl-(gamma-L-Glu)(n) + L-glutamate + ATP = 10-formyltetrahydrofolyl-(gamma-L-Glu)(n+1) + ADP + phosphate + H(+)</text>
        <dbReference type="Rhea" id="RHEA:51904"/>
        <dbReference type="Rhea" id="RHEA-COMP:13088"/>
        <dbReference type="Rhea" id="RHEA-COMP:14300"/>
        <dbReference type="ChEBI" id="CHEBI:15378"/>
        <dbReference type="ChEBI" id="CHEBI:29985"/>
        <dbReference type="ChEBI" id="CHEBI:30616"/>
        <dbReference type="ChEBI" id="CHEBI:43474"/>
        <dbReference type="ChEBI" id="CHEBI:134413"/>
        <dbReference type="ChEBI" id="CHEBI:456216"/>
        <dbReference type="EC" id="6.3.2.17"/>
    </reaction>
</comment>
<keyword evidence="10 21" id="KW-0547">Nucleotide-binding</keyword>
<evidence type="ECO:0000256" key="18">
    <source>
        <dbReference type="ARBA" id="ARBA00047808"/>
    </source>
</evidence>
<dbReference type="GO" id="GO:0004326">
    <property type="term" value="F:tetrahydrofolylpolyglutamate synthase activity"/>
    <property type="evidence" value="ECO:0007669"/>
    <property type="project" value="UniProtKB-EC"/>
</dbReference>
<name>A0ABT7E453_9NEIS</name>
<evidence type="ECO:0000256" key="13">
    <source>
        <dbReference type="ARBA" id="ARBA00022909"/>
    </source>
</evidence>
<dbReference type="InterPro" id="IPR001645">
    <property type="entry name" value="Folylpolyglutamate_synth"/>
</dbReference>
<dbReference type="PANTHER" id="PTHR11136">
    <property type="entry name" value="FOLYLPOLYGLUTAMATE SYNTHASE-RELATED"/>
    <property type="match status" value="1"/>
</dbReference>
<evidence type="ECO:0000256" key="6">
    <source>
        <dbReference type="ARBA" id="ARBA00013025"/>
    </source>
</evidence>
<comment type="pathway">
    <text evidence="2">Cofactor biosynthesis; tetrahydrofolate biosynthesis; 7,8-dihydrofolate from 2-amino-4-hydroxy-6-hydroxymethyl-7,8-dihydropteridine diphosphate and 4-aminobenzoate: step 2/2.</text>
</comment>
<accession>A0ABT7E453</accession>
<dbReference type="Gene3D" id="3.40.1190.10">
    <property type="entry name" value="Mur-like, catalytic domain"/>
    <property type="match status" value="1"/>
</dbReference>
<evidence type="ECO:0000256" key="3">
    <source>
        <dbReference type="ARBA" id="ARBA00005150"/>
    </source>
</evidence>
<evidence type="ECO:0000256" key="2">
    <source>
        <dbReference type="ARBA" id="ARBA00004799"/>
    </source>
</evidence>
<feature type="domain" description="Mur ligase C-terminal" evidence="22">
    <location>
        <begin position="296"/>
        <end position="416"/>
    </location>
</feature>
<dbReference type="Pfam" id="PF02875">
    <property type="entry name" value="Mur_ligase_C"/>
    <property type="match status" value="1"/>
</dbReference>
<dbReference type="PROSITE" id="PS01011">
    <property type="entry name" value="FOLYLPOLYGLU_SYNT_1"/>
    <property type="match status" value="1"/>
</dbReference>
<dbReference type="InterPro" id="IPR036615">
    <property type="entry name" value="Mur_ligase_C_dom_sf"/>
</dbReference>
<sequence>MSEQQVNISTKPTCLGDWLTLLEQRHPSVIDMGLDRVGQVAQRLFPSLSQPIITVGGTNGKGSVCGMLSTILKCAGYKVGTYTSPHLIHYNERVAVDLVPASDEAIVASFDSVEHARGDVSLTYFEFGTLAAVRLFEMQDVDVIVLEVGLGGRLDAVNVFEPIATAVVSIDLDHQSYLGNTREAIGFEKAGIFRSGIPALCSDPSPPQSVLEHASQIDADLRLIGRDYGFQSQQTQWSYWGQSGSRKHGLPFPALRGAYQLSNATTAIALLDCVKEVLPVSLGDIKRGLLEVEVRGRFQVLPGRPAIVLDVAHNPHAAKAFVHNLDNMGYFKRTLAVFGIMADKDVAGVLQILGGRIDHWYLANLPTGRAATAMQLSELIGLEAGKPIDLFETISAAYAAACKDAGENDRIVVFGSHYTVAEVLLARN</sequence>
<comment type="function">
    <text evidence="1">Functions in two distinct reactions of the de novo folate biosynthetic pathway. Catalyzes the addition of a glutamate residue to dihydropteroate (7,8-dihydropteroate or H2Pte) to form dihydrofolate (7,8-dihydrofolate monoglutamate or H2Pte-Glu). Also catalyzes successive additions of L-glutamate to tetrahydrofolate or 10-formyltetrahydrofolate or 5,10-methylenetetrahydrofolate, leading to folylpolyglutamate derivatives.</text>
</comment>
<comment type="similarity">
    <text evidence="4 21">Belongs to the folylpolyglutamate synthase family.</text>
</comment>
<dbReference type="NCBIfam" id="NF008101">
    <property type="entry name" value="PRK10846.1"/>
    <property type="match status" value="1"/>
</dbReference>
<evidence type="ECO:0000259" key="22">
    <source>
        <dbReference type="Pfam" id="PF02875"/>
    </source>
</evidence>